<reference evidence="2" key="1">
    <citation type="submission" date="2025-08" db="UniProtKB">
        <authorList>
            <consortium name="Ensembl"/>
        </authorList>
    </citation>
    <scope>IDENTIFICATION</scope>
</reference>
<accession>A0A8B9Q5S4</accession>
<evidence type="ECO:0000256" key="1">
    <source>
        <dbReference type="SAM" id="SignalP"/>
    </source>
</evidence>
<dbReference type="GO" id="GO:0005737">
    <property type="term" value="C:cytoplasm"/>
    <property type="evidence" value="ECO:0007669"/>
    <property type="project" value="TreeGrafter"/>
</dbReference>
<proteinExistence type="predicted"/>
<dbReference type="Pfam" id="PF13516">
    <property type="entry name" value="LRR_6"/>
    <property type="match status" value="2"/>
</dbReference>
<keyword evidence="3" id="KW-1185">Reference proteome</keyword>
<dbReference type="Proteomes" id="UP000694424">
    <property type="component" value="Unplaced"/>
</dbReference>
<dbReference type="PANTHER" id="PTHR13382">
    <property type="entry name" value="MITOCHONDRIAL ATP SYNTHASE COUPLING FACTOR B"/>
    <property type="match status" value="1"/>
</dbReference>
<keyword evidence="1" id="KW-0732">Signal</keyword>
<organism evidence="2 3">
    <name type="scientific">Apteryx owenii</name>
    <name type="common">Little spotted kiwi</name>
    <dbReference type="NCBI Taxonomy" id="8824"/>
    <lineage>
        <taxon>Eukaryota</taxon>
        <taxon>Metazoa</taxon>
        <taxon>Chordata</taxon>
        <taxon>Craniata</taxon>
        <taxon>Vertebrata</taxon>
        <taxon>Euteleostomi</taxon>
        <taxon>Archelosauria</taxon>
        <taxon>Archosauria</taxon>
        <taxon>Dinosauria</taxon>
        <taxon>Saurischia</taxon>
        <taxon>Theropoda</taxon>
        <taxon>Coelurosauria</taxon>
        <taxon>Aves</taxon>
        <taxon>Palaeognathae</taxon>
        <taxon>Apterygiformes</taxon>
        <taxon>Apterygidae</taxon>
        <taxon>Apteryx</taxon>
    </lineage>
</organism>
<dbReference type="SMART" id="SM00367">
    <property type="entry name" value="LRR_CC"/>
    <property type="match status" value="5"/>
</dbReference>
<dbReference type="Ensembl" id="ENSAOWT00000024737.1">
    <property type="protein sequence ID" value="ENSAOWP00000021848.1"/>
    <property type="gene ID" value="ENSAOWG00000014773.1"/>
</dbReference>
<evidence type="ECO:0000313" key="3">
    <source>
        <dbReference type="Proteomes" id="UP000694424"/>
    </source>
</evidence>
<dbReference type="Gene3D" id="3.80.10.10">
    <property type="entry name" value="Ribonuclease Inhibitor"/>
    <property type="match status" value="1"/>
</dbReference>
<evidence type="ECO:0000313" key="2">
    <source>
        <dbReference type="Ensembl" id="ENSAOWP00000021848.1"/>
    </source>
</evidence>
<dbReference type="InterPro" id="IPR001611">
    <property type="entry name" value="Leu-rich_rpt"/>
</dbReference>
<feature type="signal peptide" evidence="1">
    <location>
        <begin position="1"/>
        <end position="26"/>
    </location>
</feature>
<dbReference type="InterPro" id="IPR006553">
    <property type="entry name" value="Leu-rich_rpt_Cys-con_subtyp"/>
</dbReference>
<dbReference type="AlphaFoldDB" id="A0A8B9Q5S4"/>
<protein>
    <submittedName>
        <fullName evidence="2">F-box and leucine rich repeat protein 17</fullName>
    </submittedName>
</protein>
<feature type="chain" id="PRO_5034396738" evidence="1">
    <location>
        <begin position="27"/>
        <end position="270"/>
    </location>
</feature>
<dbReference type="PANTHER" id="PTHR13382:SF72">
    <property type="entry name" value="F-BOX AND LEUCINE-RICH REPEAT PROTEIN 17"/>
    <property type="match status" value="1"/>
</dbReference>
<dbReference type="InterPro" id="IPR050648">
    <property type="entry name" value="F-box_LRR-repeat"/>
</dbReference>
<sequence length="270" mass="30448">MKSYKFMKAWLHSWRIILSVVTTTRAPVPTRTKAAEWEIVGAGKRFAGSTSPGPQALSGRSVMPFILSDRCEVTDQSVKAFAEHCPELQYVGFMGCSVTSKGVIHLTNLRNLSSLDLRHITELDNETVMEIVKRCRNLNSLNLCLNWIINDRCVEVIAKEGRNLKELYLVSCKITDYALIAIGRYSMTIETVDVGWCKEITDHGATQIAQSSKSLRYLGLMRCDQVNEATVEQLVQQYPHITFSTVLQDCKRTLERAYQMGWTPNMSTAS</sequence>
<reference evidence="2" key="2">
    <citation type="submission" date="2025-09" db="UniProtKB">
        <authorList>
            <consortium name="Ensembl"/>
        </authorList>
    </citation>
    <scope>IDENTIFICATION</scope>
</reference>
<dbReference type="SUPFAM" id="SSF52047">
    <property type="entry name" value="RNI-like"/>
    <property type="match status" value="1"/>
</dbReference>
<dbReference type="FunFam" id="3.80.10.10:FF:000161">
    <property type="entry name" value="F-box/LRR-repeat protein 17 isoform X1"/>
    <property type="match status" value="1"/>
</dbReference>
<dbReference type="InterPro" id="IPR032675">
    <property type="entry name" value="LRR_dom_sf"/>
</dbReference>
<name>A0A8B9Q5S4_APTOW</name>